<dbReference type="Proteomes" id="UP000559653">
    <property type="component" value="Unassembled WGS sequence"/>
</dbReference>
<comment type="caution">
    <text evidence="1">The sequence shown here is derived from an EMBL/GenBank/DDBJ whole genome shotgun (WGS) entry which is preliminary data.</text>
</comment>
<name>A0AC60VYS1_9ARCH</name>
<gene>
    <name evidence="1" type="ORF">H2B03_04375</name>
</gene>
<evidence type="ECO:0000313" key="1">
    <source>
        <dbReference type="EMBL" id="MBA4452393.1"/>
    </source>
</evidence>
<reference evidence="1 2" key="1">
    <citation type="journal article" date="2020" name="Appl. Environ. Microbiol.">
        <title>Genomic Characteristics of a Novel Species of Ammonia-Oxidizing Archaea from the Jiulong River Estuary.</title>
        <authorList>
            <person name="Zou D."/>
            <person name="Wan R."/>
            <person name="Han L."/>
            <person name="Xu M.N."/>
            <person name="Liu Y."/>
            <person name="Liu H."/>
            <person name="Kao S.J."/>
            <person name="Li M."/>
        </authorList>
    </citation>
    <scope>NUCLEOTIDE SEQUENCE [LARGE SCALE GENOMIC DNA]</scope>
    <source>
        <strain evidence="1">W1bin1</strain>
    </source>
</reference>
<organism evidence="1 2">
    <name type="scientific">Candidatus Nitrosomaritimum aestuariumsis</name>
    <dbReference type="NCBI Taxonomy" id="3342354"/>
    <lineage>
        <taxon>Archaea</taxon>
        <taxon>Nitrososphaerota</taxon>
        <taxon>Nitrososphaeria</taxon>
        <taxon>Nitrosopumilales</taxon>
        <taxon>Nitrosopumilaceae</taxon>
        <taxon>Candidatus Nitrosomaritimum</taxon>
    </lineage>
</organism>
<evidence type="ECO:0000313" key="2">
    <source>
        <dbReference type="Proteomes" id="UP000559653"/>
    </source>
</evidence>
<sequence length="160" mass="18297">MSDSEEFKEILIAKWSDRFIAWLIDFIIISAISGMIFASIFGVTNFEWNENMMFSESTSYIPASLLFFVYWIILEYKGGQSIGKKILHLKVANIDGKPPQLLGVIISSFGKAFLLPIDMILGLIFTNQKRQRIFNKIGDTVVIKIKNTESDSENIKYKKD</sequence>
<proteinExistence type="predicted"/>
<protein>
    <submittedName>
        <fullName evidence="1">RDD family protein</fullName>
    </submittedName>
</protein>
<dbReference type="EMBL" id="JACEMZ010000022">
    <property type="protein sequence ID" value="MBA4452393.1"/>
    <property type="molecule type" value="Genomic_DNA"/>
</dbReference>
<accession>A0AC60VYS1</accession>